<dbReference type="Proteomes" id="UP000692954">
    <property type="component" value="Unassembled WGS sequence"/>
</dbReference>
<reference evidence="1" key="1">
    <citation type="submission" date="2021-01" db="EMBL/GenBank/DDBJ databases">
        <authorList>
            <consortium name="Genoscope - CEA"/>
            <person name="William W."/>
        </authorList>
    </citation>
    <scope>NUCLEOTIDE SEQUENCE</scope>
</reference>
<organism evidence="1 2">
    <name type="scientific">Paramecium sonneborni</name>
    <dbReference type="NCBI Taxonomy" id="65129"/>
    <lineage>
        <taxon>Eukaryota</taxon>
        <taxon>Sar</taxon>
        <taxon>Alveolata</taxon>
        <taxon>Ciliophora</taxon>
        <taxon>Intramacronucleata</taxon>
        <taxon>Oligohymenophorea</taxon>
        <taxon>Peniculida</taxon>
        <taxon>Parameciidae</taxon>
        <taxon>Paramecium</taxon>
    </lineage>
</organism>
<name>A0A8S1Q0J9_9CILI</name>
<evidence type="ECO:0000313" key="2">
    <source>
        <dbReference type="Proteomes" id="UP000692954"/>
    </source>
</evidence>
<gene>
    <name evidence="1" type="ORF">PSON_ATCC_30995.1.T0920227</name>
</gene>
<proteinExistence type="predicted"/>
<dbReference type="EMBL" id="CAJJDN010000092">
    <property type="protein sequence ID" value="CAD8109084.1"/>
    <property type="molecule type" value="Genomic_DNA"/>
</dbReference>
<sequence>MKQTFANLKPKRTEMDKKIRYNRYMGIGASESLEKLCSENEFRYAIVRQRLVRYSLFDM</sequence>
<protein>
    <submittedName>
        <fullName evidence="1">Uncharacterized protein</fullName>
    </submittedName>
</protein>
<keyword evidence="2" id="KW-1185">Reference proteome</keyword>
<dbReference type="AlphaFoldDB" id="A0A8S1Q0J9"/>
<evidence type="ECO:0000313" key="1">
    <source>
        <dbReference type="EMBL" id="CAD8109084.1"/>
    </source>
</evidence>
<comment type="caution">
    <text evidence="1">The sequence shown here is derived from an EMBL/GenBank/DDBJ whole genome shotgun (WGS) entry which is preliminary data.</text>
</comment>
<accession>A0A8S1Q0J9</accession>